<evidence type="ECO:0000256" key="7">
    <source>
        <dbReference type="PIRSR" id="PIRSR604808-2"/>
    </source>
</evidence>
<keyword evidence="5 7" id="KW-0460">Magnesium</keyword>
<accession>A0A858Q4X6</accession>
<dbReference type="InterPro" id="IPR004808">
    <property type="entry name" value="AP_endonuc_1"/>
</dbReference>
<dbReference type="GO" id="GO:0003677">
    <property type="term" value="F:DNA binding"/>
    <property type="evidence" value="ECO:0007669"/>
    <property type="project" value="InterPro"/>
</dbReference>
<comment type="cofactor">
    <cofactor evidence="1">
        <name>Mn(2+)</name>
        <dbReference type="ChEBI" id="CHEBI:29035"/>
    </cofactor>
</comment>
<dbReference type="PANTHER" id="PTHR43250">
    <property type="entry name" value="EXODEOXYRIBONUCLEASE III"/>
    <property type="match status" value="1"/>
</dbReference>
<evidence type="ECO:0000256" key="5">
    <source>
        <dbReference type="ARBA" id="ARBA00022842"/>
    </source>
</evidence>
<evidence type="ECO:0000313" key="11">
    <source>
        <dbReference type="Proteomes" id="UP000503004"/>
    </source>
</evidence>
<dbReference type="InterPro" id="IPR020847">
    <property type="entry name" value="AP_endonuclease_F1_BS"/>
</dbReference>
<feature type="site" description="Interaction with DNA substrate" evidence="8">
    <location>
        <position position="246"/>
    </location>
</feature>
<feature type="site" description="Important for catalytic activity" evidence="8">
    <location>
        <position position="216"/>
    </location>
</feature>
<dbReference type="AlphaFoldDB" id="A0A858Q4X6"/>
<evidence type="ECO:0000256" key="3">
    <source>
        <dbReference type="ARBA" id="ARBA00022723"/>
    </source>
</evidence>
<feature type="active site" description="Proton donor/acceptor" evidence="6">
    <location>
        <position position="145"/>
    </location>
</feature>
<comment type="cofactor">
    <cofactor evidence="7">
        <name>Mg(2+)</name>
        <dbReference type="ChEBI" id="CHEBI:18420"/>
    </cofactor>
    <cofactor evidence="7">
        <name>Mn(2+)</name>
        <dbReference type="ChEBI" id="CHEBI:29035"/>
    </cofactor>
    <text evidence="7">Probably binds two magnesium or manganese ions per subunit.</text>
</comment>
<evidence type="ECO:0000256" key="2">
    <source>
        <dbReference type="ARBA" id="ARBA00007092"/>
    </source>
</evidence>
<evidence type="ECO:0000256" key="1">
    <source>
        <dbReference type="ARBA" id="ARBA00001936"/>
    </source>
</evidence>
<feature type="site" description="Transition state stabilizer" evidence="8">
    <location>
        <position position="147"/>
    </location>
</feature>
<reference evidence="11" key="1">
    <citation type="submission" date="2019-12" db="EMBL/GenBank/DDBJ databases">
        <authorList>
            <person name="Awala S.I."/>
            <person name="Rhee S.K."/>
        </authorList>
    </citation>
    <scope>NUCLEOTIDE SEQUENCE [LARGE SCALE GENOMIC DNA]</scope>
    <source>
        <strain evidence="11">IM1</strain>
    </source>
</reference>
<dbReference type="KEGG" id="metu:GNH96_02170"/>
<feature type="binding site" evidence="7">
    <location>
        <position position="145"/>
    </location>
    <ligand>
        <name>Mg(2+)</name>
        <dbReference type="ChEBI" id="CHEBI:18420"/>
        <label>1</label>
    </ligand>
</feature>
<feature type="binding site" evidence="7">
    <location>
        <position position="7"/>
    </location>
    <ligand>
        <name>Mg(2+)</name>
        <dbReference type="ChEBI" id="CHEBI:18420"/>
        <label>1</label>
    </ligand>
</feature>
<dbReference type="InterPro" id="IPR036691">
    <property type="entry name" value="Endo/exonu/phosph_ase_sf"/>
</dbReference>
<feature type="active site" description="Proton acceptor" evidence="6">
    <location>
        <position position="246"/>
    </location>
</feature>
<dbReference type="NCBIfam" id="TIGR00195">
    <property type="entry name" value="exoDNase_III"/>
    <property type="match status" value="1"/>
</dbReference>
<keyword evidence="7" id="KW-0464">Manganese</keyword>
<dbReference type="Proteomes" id="UP000503004">
    <property type="component" value="Chromosome"/>
</dbReference>
<feature type="binding site" evidence="7">
    <location>
        <position position="246"/>
    </location>
    <ligand>
        <name>Mg(2+)</name>
        <dbReference type="ChEBI" id="CHEBI:18420"/>
        <label>1</label>
    </ligand>
</feature>
<dbReference type="PANTHER" id="PTHR43250:SF2">
    <property type="entry name" value="EXODEOXYRIBONUCLEASE III"/>
    <property type="match status" value="1"/>
</dbReference>
<organism evidence="10 11">
    <name type="scientific">Methylococcus geothermalis</name>
    <dbReference type="NCBI Taxonomy" id="2681310"/>
    <lineage>
        <taxon>Bacteria</taxon>
        <taxon>Pseudomonadati</taxon>
        <taxon>Pseudomonadota</taxon>
        <taxon>Gammaproteobacteria</taxon>
        <taxon>Methylococcales</taxon>
        <taxon>Methylococcaceae</taxon>
        <taxon>Methylococcus</taxon>
    </lineage>
</organism>
<keyword evidence="4 10" id="KW-0378">Hydrolase</keyword>
<dbReference type="GO" id="GO:0004519">
    <property type="term" value="F:endonuclease activity"/>
    <property type="evidence" value="ECO:0007669"/>
    <property type="project" value="InterPro"/>
</dbReference>
<dbReference type="GO" id="GO:0046872">
    <property type="term" value="F:metal ion binding"/>
    <property type="evidence" value="ECO:0007669"/>
    <property type="project" value="UniProtKB-KW"/>
</dbReference>
<dbReference type="PROSITE" id="PS00728">
    <property type="entry name" value="AP_NUCLEASE_F1_3"/>
    <property type="match status" value="1"/>
</dbReference>
<keyword evidence="11" id="KW-1185">Reference proteome</keyword>
<feature type="binding site" evidence="7">
    <location>
        <position position="245"/>
    </location>
    <ligand>
        <name>Mg(2+)</name>
        <dbReference type="ChEBI" id="CHEBI:18420"/>
        <label>1</label>
    </ligand>
</feature>
<dbReference type="EMBL" id="CP046565">
    <property type="protein sequence ID" value="QJD28887.1"/>
    <property type="molecule type" value="Genomic_DNA"/>
</dbReference>
<evidence type="ECO:0000256" key="8">
    <source>
        <dbReference type="PIRSR" id="PIRSR604808-3"/>
    </source>
</evidence>
<evidence type="ECO:0000313" key="10">
    <source>
        <dbReference type="EMBL" id="QJD28887.1"/>
    </source>
</evidence>
<sequence length="256" mass="28952">MKIVTWNVNSLRVRLPQVLDWLESAQPDLLAIQETKLTDDAFPVDELRTAGYHAVYSGQKTYNGVAVLSKAPVEGVLTDPPNLDDPQRRILAVTAGPLRVINLYVPNGSEVGSDKYAYKLDWLAKIRDFIESELKTHPHTVVLGDFNIAPEDRDVHDPEAWREKILCSTPERDAFRALTGLGLSDLFRRFEQPDASFSWWDYRAAGFRRNQGLRIDHILASPQLAERCTACTIDKAPRKLERPSDHAPVVAEFDDF</sequence>
<gene>
    <name evidence="10" type="primary">xth</name>
    <name evidence="10" type="ORF">GNH96_02170</name>
</gene>
<evidence type="ECO:0000256" key="4">
    <source>
        <dbReference type="ARBA" id="ARBA00022801"/>
    </source>
</evidence>
<dbReference type="PROSITE" id="PS51435">
    <property type="entry name" value="AP_NUCLEASE_F1_4"/>
    <property type="match status" value="1"/>
</dbReference>
<name>A0A858Q4X6_9GAMM</name>
<feature type="active site" evidence="6">
    <location>
        <position position="104"/>
    </location>
</feature>
<protein>
    <submittedName>
        <fullName evidence="10">Exodeoxyribonuclease III</fullName>
        <ecNumber evidence="10">3.1.11.2</ecNumber>
    </submittedName>
</protein>
<dbReference type="GO" id="GO:0008311">
    <property type="term" value="F:double-stranded DNA 3'-5' DNA exonuclease activity"/>
    <property type="evidence" value="ECO:0007669"/>
    <property type="project" value="UniProtKB-EC"/>
</dbReference>
<dbReference type="InterPro" id="IPR020848">
    <property type="entry name" value="AP_endonuclease_F1_CS"/>
</dbReference>
<dbReference type="CDD" id="cd09086">
    <property type="entry name" value="ExoIII-like_AP-endo"/>
    <property type="match status" value="1"/>
</dbReference>
<dbReference type="Pfam" id="PF03372">
    <property type="entry name" value="Exo_endo_phos"/>
    <property type="match status" value="1"/>
</dbReference>
<dbReference type="PROSITE" id="PS00726">
    <property type="entry name" value="AP_NUCLEASE_F1_1"/>
    <property type="match status" value="1"/>
</dbReference>
<evidence type="ECO:0000256" key="6">
    <source>
        <dbReference type="PIRSR" id="PIRSR604808-1"/>
    </source>
</evidence>
<feature type="binding site" evidence="7">
    <location>
        <position position="34"/>
    </location>
    <ligand>
        <name>Mg(2+)</name>
        <dbReference type="ChEBI" id="CHEBI:18420"/>
        <label>1</label>
    </ligand>
</feature>
<dbReference type="SUPFAM" id="SSF56219">
    <property type="entry name" value="DNase I-like"/>
    <property type="match status" value="1"/>
</dbReference>
<dbReference type="GO" id="GO:0006281">
    <property type="term" value="P:DNA repair"/>
    <property type="evidence" value="ECO:0007669"/>
    <property type="project" value="InterPro"/>
</dbReference>
<dbReference type="InterPro" id="IPR037493">
    <property type="entry name" value="ExoIII-like"/>
</dbReference>
<evidence type="ECO:0000259" key="9">
    <source>
        <dbReference type="Pfam" id="PF03372"/>
    </source>
</evidence>
<keyword evidence="3 7" id="KW-0479">Metal-binding</keyword>
<proteinExistence type="inferred from homology"/>
<feature type="binding site" evidence="7">
    <location>
        <position position="147"/>
    </location>
    <ligand>
        <name>Mg(2+)</name>
        <dbReference type="ChEBI" id="CHEBI:18420"/>
        <label>1</label>
    </ligand>
</feature>
<dbReference type="NCBIfam" id="TIGR00633">
    <property type="entry name" value="xth"/>
    <property type="match status" value="1"/>
</dbReference>
<dbReference type="InterPro" id="IPR005135">
    <property type="entry name" value="Endo/exonuclease/phosphatase"/>
</dbReference>
<comment type="similarity">
    <text evidence="2">Belongs to the DNA repair enzymes AP/ExoA family.</text>
</comment>
<dbReference type="Gene3D" id="3.60.10.10">
    <property type="entry name" value="Endonuclease/exonuclease/phosphatase"/>
    <property type="match status" value="1"/>
</dbReference>
<dbReference type="EC" id="3.1.11.2" evidence="10"/>
<feature type="domain" description="Endonuclease/exonuclease/phosphatase" evidence="9">
    <location>
        <begin position="4"/>
        <end position="246"/>
    </location>
</feature>